<evidence type="ECO:0000256" key="1">
    <source>
        <dbReference type="PROSITE-ProRule" id="PRU00169"/>
    </source>
</evidence>
<organism evidence="4 5">
    <name type="scientific">Christiangramia aestuarii</name>
    <dbReference type="NCBI Taxonomy" id="1028746"/>
    <lineage>
        <taxon>Bacteria</taxon>
        <taxon>Pseudomonadati</taxon>
        <taxon>Bacteroidota</taxon>
        <taxon>Flavobacteriia</taxon>
        <taxon>Flavobacteriales</taxon>
        <taxon>Flavobacteriaceae</taxon>
        <taxon>Christiangramia</taxon>
    </lineage>
</organism>
<dbReference type="AlphaFoldDB" id="A0A7K1LNB9"/>
<dbReference type="RefSeq" id="WP_156275332.1">
    <property type="nucleotide sequence ID" value="NZ_BAABGI010000001.1"/>
</dbReference>
<dbReference type="PROSITE" id="PS50930">
    <property type="entry name" value="HTH_LYTTR"/>
    <property type="match status" value="1"/>
</dbReference>
<evidence type="ECO:0000313" key="4">
    <source>
        <dbReference type="EMBL" id="MUP42299.1"/>
    </source>
</evidence>
<dbReference type="PANTHER" id="PTHR37299">
    <property type="entry name" value="TRANSCRIPTIONAL REGULATOR-RELATED"/>
    <property type="match status" value="1"/>
</dbReference>
<dbReference type="SMART" id="SM00850">
    <property type="entry name" value="LytTR"/>
    <property type="match status" value="1"/>
</dbReference>
<reference evidence="4 5" key="1">
    <citation type="submission" date="2019-07" db="EMBL/GenBank/DDBJ databases">
        <title>Gramella aestuarii sp. nov., isolated from a tidal flat, and emended description of Gramella echinicola.</title>
        <authorList>
            <person name="Liu L."/>
        </authorList>
    </citation>
    <scope>NUCLEOTIDE SEQUENCE [LARGE SCALE GENOMIC DNA]</scope>
    <source>
        <strain evidence="4 5">BS12</strain>
    </source>
</reference>
<gene>
    <name evidence="4" type="ORF">FLP08_06920</name>
</gene>
<dbReference type="Gene3D" id="3.40.50.2300">
    <property type="match status" value="1"/>
</dbReference>
<dbReference type="Proteomes" id="UP000460416">
    <property type="component" value="Unassembled WGS sequence"/>
</dbReference>
<dbReference type="Pfam" id="PF00072">
    <property type="entry name" value="Response_reg"/>
    <property type="match status" value="1"/>
</dbReference>
<evidence type="ECO:0000259" key="3">
    <source>
        <dbReference type="PROSITE" id="PS50930"/>
    </source>
</evidence>
<evidence type="ECO:0000313" key="5">
    <source>
        <dbReference type="Proteomes" id="UP000460416"/>
    </source>
</evidence>
<dbReference type="EMBL" id="VJVW01000002">
    <property type="protein sequence ID" value="MUP42299.1"/>
    <property type="molecule type" value="Genomic_DNA"/>
</dbReference>
<comment type="caution">
    <text evidence="1">Lacks conserved residue(s) required for the propagation of feature annotation.</text>
</comment>
<dbReference type="PANTHER" id="PTHR37299:SF1">
    <property type="entry name" value="STAGE 0 SPORULATION PROTEIN A HOMOLOG"/>
    <property type="match status" value="1"/>
</dbReference>
<protein>
    <submittedName>
        <fullName evidence="4">Response regulator transcription factor</fullName>
    </submittedName>
</protein>
<evidence type="ECO:0000259" key="2">
    <source>
        <dbReference type="PROSITE" id="PS50110"/>
    </source>
</evidence>
<dbReference type="SMART" id="SM00448">
    <property type="entry name" value="REC"/>
    <property type="match status" value="1"/>
</dbReference>
<sequence>MNNQFAFNKISCVIIEGHTLLLKTLAQKLSKDFPEIDLKGMANSGLSGFKKIIKYKPQLVFLNTELPDMTGFEMLNKLNRTEFETIFISSSSIHAIQAIRYNALDFLIPPFEFQELNSAINRFKERCQENMSTKAELGSGMKIEQNTLDILSLRTQKGIVNLRIRDILFLKAENNYTSVYLSSGKKELFSKTIKDFENLLSDKGFFRCHKSYLVNLKFRDSKFSNRYFQLSSGDQIPVSRRKYPSLKVWVMSNNENECYY</sequence>
<comment type="caution">
    <text evidence="4">The sequence shown here is derived from an EMBL/GenBank/DDBJ whole genome shotgun (WGS) entry which is preliminary data.</text>
</comment>
<dbReference type="Gene3D" id="2.40.50.1020">
    <property type="entry name" value="LytTr DNA-binding domain"/>
    <property type="match status" value="1"/>
</dbReference>
<dbReference type="PROSITE" id="PS50110">
    <property type="entry name" value="RESPONSE_REGULATORY"/>
    <property type="match status" value="1"/>
</dbReference>
<feature type="domain" description="Response regulatory" evidence="2">
    <location>
        <begin position="11"/>
        <end position="124"/>
    </location>
</feature>
<feature type="domain" description="HTH LytTR-type" evidence="3">
    <location>
        <begin position="151"/>
        <end position="247"/>
    </location>
</feature>
<proteinExistence type="predicted"/>
<dbReference type="GO" id="GO:0000156">
    <property type="term" value="F:phosphorelay response regulator activity"/>
    <property type="evidence" value="ECO:0007669"/>
    <property type="project" value="InterPro"/>
</dbReference>
<dbReference type="InterPro" id="IPR001789">
    <property type="entry name" value="Sig_transdc_resp-reg_receiver"/>
</dbReference>
<dbReference type="InterPro" id="IPR007492">
    <property type="entry name" value="LytTR_DNA-bd_dom"/>
</dbReference>
<dbReference type="Pfam" id="PF04397">
    <property type="entry name" value="LytTR"/>
    <property type="match status" value="1"/>
</dbReference>
<dbReference type="SUPFAM" id="SSF52172">
    <property type="entry name" value="CheY-like"/>
    <property type="match status" value="1"/>
</dbReference>
<dbReference type="InterPro" id="IPR046947">
    <property type="entry name" value="LytR-like"/>
</dbReference>
<dbReference type="OrthoDB" id="2168082at2"/>
<dbReference type="InterPro" id="IPR011006">
    <property type="entry name" value="CheY-like_superfamily"/>
</dbReference>
<dbReference type="GO" id="GO:0003677">
    <property type="term" value="F:DNA binding"/>
    <property type="evidence" value="ECO:0007669"/>
    <property type="project" value="InterPro"/>
</dbReference>
<accession>A0A7K1LNB9</accession>
<keyword evidence="5" id="KW-1185">Reference proteome</keyword>
<name>A0A7K1LNB9_9FLAO</name>